<dbReference type="PANTHER" id="PTHR24567:SF74">
    <property type="entry name" value="HTH-TYPE TRANSCRIPTIONAL REGULATOR ARCR"/>
    <property type="match status" value="1"/>
</dbReference>
<protein>
    <submittedName>
        <fullName evidence="7">Transcriptional regulator</fullName>
    </submittedName>
</protein>
<name>A0A1I0G8Z3_9BACI</name>
<dbReference type="PANTHER" id="PTHR24567">
    <property type="entry name" value="CRP FAMILY TRANSCRIPTIONAL REGULATORY PROTEIN"/>
    <property type="match status" value="1"/>
</dbReference>
<dbReference type="InterPro" id="IPR014710">
    <property type="entry name" value="RmlC-like_jellyroll"/>
</dbReference>
<keyword evidence="1" id="KW-0805">Transcription regulation</keyword>
<reference evidence="7 8" key="1">
    <citation type="submission" date="2016-10" db="EMBL/GenBank/DDBJ databases">
        <authorList>
            <person name="de Groot N.N."/>
        </authorList>
    </citation>
    <scope>NUCLEOTIDE SEQUENCE [LARGE SCALE GENOMIC DNA]</scope>
    <source>
        <strain evidence="7 8">IBRC-M 10780</strain>
    </source>
</reference>
<keyword evidence="4" id="KW-0804">Transcription</keyword>
<dbReference type="PROSITE" id="PS51063">
    <property type="entry name" value="HTH_CRP_2"/>
    <property type="match status" value="1"/>
</dbReference>
<dbReference type="Gene3D" id="2.60.120.10">
    <property type="entry name" value="Jelly Rolls"/>
    <property type="match status" value="1"/>
</dbReference>
<dbReference type="InterPro" id="IPR018490">
    <property type="entry name" value="cNMP-bd_dom_sf"/>
</dbReference>
<keyword evidence="8" id="KW-1185">Reference proteome</keyword>
<dbReference type="CDD" id="cd00038">
    <property type="entry name" value="CAP_ED"/>
    <property type="match status" value="1"/>
</dbReference>
<gene>
    <name evidence="7" type="ORF">SAMN05216389_1202</name>
</gene>
<evidence type="ECO:0000313" key="8">
    <source>
        <dbReference type="Proteomes" id="UP000198618"/>
    </source>
</evidence>
<dbReference type="InterPro" id="IPR036388">
    <property type="entry name" value="WH-like_DNA-bd_sf"/>
</dbReference>
<evidence type="ECO:0000259" key="5">
    <source>
        <dbReference type="PROSITE" id="PS50042"/>
    </source>
</evidence>
<dbReference type="CDD" id="cd00092">
    <property type="entry name" value="HTH_CRP"/>
    <property type="match status" value="1"/>
</dbReference>
<evidence type="ECO:0000256" key="2">
    <source>
        <dbReference type="ARBA" id="ARBA00023125"/>
    </source>
</evidence>
<organism evidence="7 8">
    <name type="scientific">Oceanobacillus limi</name>
    <dbReference type="NCBI Taxonomy" id="930131"/>
    <lineage>
        <taxon>Bacteria</taxon>
        <taxon>Bacillati</taxon>
        <taxon>Bacillota</taxon>
        <taxon>Bacilli</taxon>
        <taxon>Bacillales</taxon>
        <taxon>Bacillaceae</taxon>
        <taxon>Oceanobacillus</taxon>
    </lineage>
</organism>
<dbReference type="Pfam" id="PF00027">
    <property type="entry name" value="cNMP_binding"/>
    <property type="match status" value="1"/>
</dbReference>
<keyword evidence="2" id="KW-0238">DNA-binding</keyword>
<dbReference type="PROSITE" id="PS50042">
    <property type="entry name" value="CNMP_BINDING_3"/>
    <property type="match status" value="1"/>
</dbReference>
<dbReference type="InterPro" id="IPR050397">
    <property type="entry name" value="Env_Response_Regulators"/>
</dbReference>
<dbReference type="InterPro" id="IPR018335">
    <property type="entry name" value="Tscrpt_reg_HTH_Crp-type_CS"/>
</dbReference>
<dbReference type="InterPro" id="IPR036390">
    <property type="entry name" value="WH_DNA-bd_sf"/>
</dbReference>
<evidence type="ECO:0000256" key="3">
    <source>
        <dbReference type="ARBA" id="ARBA00023159"/>
    </source>
</evidence>
<dbReference type="SMART" id="SM00100">
    <property type="entry name" value="cNMP"/>
    <property type="match status" value="1"/>
</dbReference>
<dbReference type="STRING" id="930131.SAMN05216389_1202"/>
<dbReference type="GO" id="GO:0003677">
    <property type="term" value="F:DNA binding"/>
    <property type="evidence" value="ECO:0007669"/>
    <property type="project" value="UniProtKB-KW"/>
</dbReference>
<accession>A0A1I0G8Z3</accession>
<evidence type="ECO:0000313" key="7">
    <source>
        <dbReference type="EMBL" id="SET67201.1"/>
    </source>
</evidence>
<evidence type="ECO:0000256" key="4">
    <source>
        <dbReference type="ARBA" id="ARBA00023163"/>
    </source>
</evidence>
<dbReference type="Proteomes" id="UP000198618">
    <property type="component" value="Unassembled WGS sequence"/>
</dbReference>
<evidence type="ECO:0000256" key="1">
    <source>
        <dbReference type="ARBA" id="ARBA00023015"/>
    </source>
</evidence>
<feature type="domain" description="HTH crp-type" evidence="6">
    <location>
        <begin position="146"/>
        <end position="220"/>
    </location>
</feature>
<dbReference type="PROSITE" id="PS00042">
    <property type="entry name" value="HTH_CRP_1"/>
    <property type="match status" value="1"/>
</dbReference>
<sequence>MHRDILLKSHDEKHPSTELQHLLTSIGTKVKAEKDTYLFHAGENAHEIFFITSGLIEMTLLTSDGKELSLRICKGKDMIGELTLFDEKSKYFLSARVIQPAEIIMIPKRKLEKELMTNNALTMEYMKWSSDHMRKFQSKIRDLLLNGKKGALYSTLIRFSNSYGIQKNNGILIDLALTNQELAKFCATTRESVNRMLADLKRLGVISMVEKGKILIEDMQYLRDEIGCENCPIEICNIN</sequence>
<feature type="domain" description="Cyclic nucleotide-binding" evidence="5">
    <location>
        <begin position="18"/>
        <end position="116"/>
    </location>
</feature>
<proteinExistence type="predicted"/>
<evidence type="ECO:0000259" key="6">
    <source>
        <dbReference type="PROSITE" id="PS51063"/>
    </source>
</evidence>
<dbReference type="Gene3D" id="1.10.10.10">
    <property type="entry name" value="Winged helix-like DNA-binding domain superfamily/Winged helix DNA-binding domain"/>
    <property type="match status" value="1"/>
</dbReference>
<dbReference type="InterPro" id="IPR000595">
    <property type="entry name" value="cNMP-bd_dom"/>
</dbReference>
<dbReference type="SUPFAM" id="SSF46785">
    <property type="entry name" value="Winged helix' DNA-binding domain"/>
    <property type="match status" value="1"/>
</dbReference>
<dbReference type="AlphaFoldDB" id="A0A1I0G8Z3"/>
<dbReference type="InterPro" id="IPR012318">
    <property type="entry name" value="HTH_CRP"/>
</dbReference>
<dbReference type="Pfam" id="PF13545">
    <property type="entry name" value="HTH_Crp_2"/>
    <property type="match status" value="1"/>
</dbReference>
<dbReference type="GO" id="GO:0005829">
    <property type="term" value="C:cytosol"/>
    <property type="evidence" value="ECO:0007669"/>
    <property type="project" value="TreeGrafter"/>
</dbReference>
<dbReference type="EMBL" id="FOHE01000020">
    <property type="protein sequence ID" value="SET67201.1"/>
    <property type="molecule type" value="Genomic_DNA"/>
</dbReference>
<dbReference type="SMART" id="SM00419">
    <property type="entry name" value="HTH_CRP"/>
    <property type="match status" value="1"/>
</dbReference>
<dbReference type="GO" id="GO:0003700">
    <property type="term" value="F:DNA-binding transcription factor activity"/>
    <property type="evidence" value="ECO:0007669"/>
    <property type="project" value="InterPro"/>
</dbReference>
<keyword evidence="3" id="KW-0010">Activator</keyword>
<dbReference type="SUPFAM" id="SSF51206">
    <property type="entry name" value="cAMP-binding domain-like"/>
    <property type="match status" value="1"/>
</dbReference>